<dbReference type="VEuPathDB" id="PlasmoDB:PGAL8A_00337300"/>
<reference evidence="3" key="1">
    <citation type="submission" date="2015-04" db="EMBL/GenBank/DDBJ databases">
        <authorList>
            <consortium name="Pathogen Informatics"/>
        </authorList>
    </citation>
    <scope>NUCLEOTIDE SEQUENCE [LARGE SCALE GENOMIC DNA]</scope>
    <source>
        <strain evidence="3">8A</strain>
    </source>
</reference>
<dbReference type="InterPro" id="IPR000467">
    <property type="entry name" value="G_patch_dom"/>
</dbReference>
<feature type="domain" description="G-patch" evidence="2">
    <location>
        <begin position="21"/>
        <end position="68"/>
    </location>
</feature>
<dbReference type="GeneID" id="39731903"/>
<comment type="caution">
    <text evidence="3">The sequence shown here is derived from an EMBL/GenBank/DDBJ whole genome shotgun (WGS) entry which is preliminary data.</text>
</comment>
<evidence type="ECO:0000259" key="2">
    <source>
        <dbReference type="PROSITE" id="PS50174"/>
    </source>
</evidence>
<dbReference type="GO" id="GO:0003676">
    <property type="term" value="F:nucleic acid binding"/>
    <property type="evidence" value="ECO:0007669"/>
    <property type="project" value="InterPro"/>
</dbReference>
<dbReference type="PROSITE" id="PS50174">
    <property type="entry name" value="G_PATCH"/>
    <property type="match status" value="1"/>
</dbReference>
<dbReference type="OrthoDB" id="10019757at2759"/>
<feature type="compositionally biased region" description="Basic residues" evidence="1">
    <location>
        <begin position="231"/>
        <end position="258"/>
    </location>
</feature>
<dbReference type="RefSeq" id="XP_028528960.1">
    <property type="nucleotide sequence ID" value="XM_028672404.1"/>
</dbReference>
<feature type="region of interest" description="Disordered" evidence="1">
    <location>
        <begin position="226"/>
        <end position="258"/>
    </location>
</feature>
<accession>A0A1J1GYR7</accession>
<protein>
    <recommendedName>
        <fullName evidence="2">G-patch domain-containing protein</fullName>
    </recommendedName>
</protein>
<evidence type="ECO:0000313" key="4">
    <source>
        <dbReference type="Proteomes" id="UP000220797"/>
    </source>
</evidence>
<dbReference type="EMBL" id="CVMV01000059">
    <property type="protein sequence ID" value="CRG96155.1"/>
    <property type="molecule type" value="Genomic_DNA"/>
</dbReference>
<dbReference type="Pfam" id="PF01585">
    <property type="entry name" value="G-patch"/>
    <property type="match status" value="1"/>
</dbReference>
<keyword evidence="4" id="KW-1185">Reference proteome</keyword>
<dbReference type="AlphaFoldDB" id="A0A1J1GYR7"/>
<organism evidence="3 4">
    <name type="scientific">Plasmodium gallinaceum</name>
    <dbReference type="NCBI Taxonomy" id="5849"/>
    <lineage>
        <taxon>Eukaryota</taxon>
        <taxon>Sar</taxon>
        <taxon>Alveolata</taxon>
        <taxon>Apicomplexa</taxon>
        <taxon>Aconoidasida</taxon>
        <taxon>Haemosporida</taxon>
        <taxon>Plasmodiidae</taxon>
        <taxon>Plasmodium</taxon>
        <taxon>Plasmodium (Haemamoeba)</taxon>
    </lineage>
</organism>
<dbReference type="Proteomes" id="UP000220797">
    <property type="component" value="Unassembled WGS sequence"/>
</dbReference>
<dbReference type="GO" id="GO:0005730">
    <property type="term" value="C:nucleolus"/>
    <property type="evidence" value="ECO:0007669"/>
    <property type="project" value="TreeGrafter"/>
</dbReference>
<dbReference type="InterPro" id="IPR050656">
    <property type="entry name" value="PINX1"/>
</dbReference>
<dbReference type="OMA" id="NQESSIC"/>
<name>A0A1J1GYR7_PLAGA</name>
<dbReference type="PANTHER" id="PTHR23149:SF9">
    <property type="entry name" value="G PATCH DOMAIN-CONTAINING PROTEIN 4"/>
    <property type="match status" value="1"/>
</dbReference>
<evidence type="ECO:0000313" key="3">
    <source>
        <dbReference type="EMBL" id="CRG96155.1"/>
    </source>
</evidence>
<sequence>MSKKYYDKLLSDIQNQSKPVESKFGSYILKKFGWEKGKGLGKHENGEVNIMKIKKYGEHGLGYNEHEEENEKWWENMYNNCAKNIKKINNNKNLFSGREDNLHSSSDNKIQNDKNENIKYSIFIKKDNSTISTNNQESSICNLEKKKNLIVIDNKGTDNKKKIKIKNKEINKKRNYEQIIDKNNTFNKNVLNEIKSEGITNNNGKITIKKKNKKINKEINDTENLNGKKELKIKKKEKKKKKKKRKKEKKKKRLTDEM</sequence>
<evidence type="ECO:0000256" key="1">
    <source>
        <dbReference type="SAM" id="MobiDB-lite"/>
    </source>
</evidence>
<dbReference type="SMART" id="SM00443">
    <property type="entry name" value="G_patch"/>
    <property type="match status" value="1"/>
</dbReference>
<dbReference type="PANTHER" id="PTHR23149">
    <property type="entry name" value="G PATCH DOMAIN CONTAINING PROTEIN"/>
    <property type="match status" value="1"/>
</dbReference>
<gene>
    <name evidence="3" type="ORF">PGAL8A_00337300</name>
</gene>
<proteinExistence type="predicted"/>